<organism evidence="3 4">
    <name type="scientific">Pleurotus ostreatus</name>
    <name type="common">Oyster mushroom</name>
    <name type="synonym">White-rot fungus</name>
    <dbReference type="NCBI Taxonomy" id="5322"/>
    <lineage>
        <taxon>Eukaryota</taxon>
        <taxon>Fungi</taxon>
        <taxon>Dikarya</taxon>
        <taxon>Basidiomycota</taxon>
        <taxon>Agaricomycotina</taxon>
        <taxon>Agaricomycetes</taxon>
        <taxon>Agaricomycetidae</taxon>
        <taxon>Agaricales</taxon>
        <taxon>Pleurotineae</taxon>
        <taxon>Pleurotaceae</taxon>
        <taxon>Pleurotus</taxon>
    </lineage>
</organism>
<evidence type="ECO:0000313" key="3">
    <source>
        <dbReference type="EMBL" id="KAF7416282.1"/>
    </source>
</evidence>
<keyword evidence="4" id="KW-1185">Reference proteome</keyword>
<feature type="domain" description="Alpha/beta hydrolase fold-3" evidence="2">
    <location>
        <begin position="120"/>
        <end position="304"/>
    </location>
</feature>
<evidence type="ECO:0000313" key="4">
    <source>
        <dbReference type="Proteomes" id="UP000623687"/>
    </source>
</evidence>
<dbReference type="Gene3D" id="3.40.50.1820">
    <property type="entry name" value="alpha/beta hydrolase"/>
    <property type="match status" value="1"/>
</dbReference>
<evidence type="ECO:0000256" key="1">
    <source>
        <dbReference type="ARBA" id="ARBA00022801"/>
    </source>
</evidence>
<dbReference type="Proteomes" id="UP000623687">
    <property type="component" value="Unassembled WGS sequence"/>
</dbReference>
<dbReference type="AlphaFoldDB" id="A0A8H6ZGX5"/>
<dbReference type="Pfam" id="PF07859">
    <property type="entry name" value="Abhydrolase_3"/>
    <property type="match status" value="1"/>
</dbReference>
<evidence type="ECO:0000259" key="2">
    <source>
        <dbReference type="Pfam" id="PF07859"/>
    </source>
</evidence>
<accession>A0A8H6ZGX5</accession>
<dbReference type="InterPro" id="IPR050300">
    <property type="entry name" value="GDXG_lipolytic_enzyme"/>
</dbReference>
<dbReference type="InterPro" id="IPR013094">
    <property type="entry name" value="AB_hydrolase_3"/>
</dbReference>
<dbReference type="SUPFAM" id="SSF53474">
    <property type="entry name" value="alpha/beta-Hydrolases"/>
    <property type="match status" value="1"/>
</dbReference>
<dbReference type="PANTHER" id="PTHR48081">
    <property type="entry name" value="AB HYDROLASE SUPERFAMILY PROTEIN C4A8.06C"/>
    <property type="match status" value="1"/>
</dbReference>
<name>A0A8H6ZGX5_PLEOS</name>
<comment type="caution">
    <text evidence="3">The sequence shown here is derived from an EMBL/GenBank/DDBJ whole genome shotgun (WGS) entry which is preliminary data.</text>
</comment>
<dbReference type="RefSeq" id="XP_036625829.1">
    <property type="nucleotide sequence ID" value="XM_036772183.1"/>
</dbReference>
<dbReference type="InterPro" id="IPR029058">
    <property type="entry name" value="AB_hydrolase_fold"/>
</dbReference>
<dbReference type="GO" id="GO:0016787">
    <property type="term" value="F:hydrolase activity"/>
    <property type="evidence" value="ECO:0007669"/>
    <property type="project" value="UniProtKB-KW"/>
</dbReference>
<sequence>MDTIAKLNDTEISRIVGPTRAAFQPYWSMSTSTDGIKSIPTKTFKYGATERHQLDVYYPPPAKIATYEGHEVRYCQGESCHLADQGSKGSPVLCFVYSGGFTTGERILPNTFDMVYANLGAYFARKGFIVVIPDYRLVPNVKFPGPPEDIRDAIAWVVGNLNQASEAGLPQADTDAVFLMGHSAGAAHASTMVLYPDLAPVELKQRIKGVVLISGPYDILRKTTSKSVDLKEVYWSGEEDMKKNQPLSLIQAMSASEAAAVPRVLMVEGEWEPEWVQVVGEELYAEALKKGVQVEKLVAKGHNHISLTLALSTGQGEDWAERAAGWMMQSLGLDTKA</sequence>
<gene>
    <name evidence="3" type="ORF">PC9H_002547</name>
</gene>
<keyword evidence="1" id="KW-0378">Hydrolase</keyword>
<dbReference type="GeneID" id="59372388"/>
<proteinExistence type="predicted"/>
<dbReference type="EMBL" id="JACETU010000011">
    <property type="protein sequence ID" value="KAF7416282.1"/>
    <property type="molecule type" value="Genomic_DNA"/>
</dbReference>
<reference evidence="3" key="1">
    <citation type="submission" date="2019-07" db="EMBL/GenBank/DDBJ databases">
        <authorList>
            <person name="Palmer J.M."/>
        </authorList>
    </citation>
    <scope>NUCLEOTIDE SEQUENCE</scope>
    <source>
        <strain evidence="3">PC9</strain>
    </source>
</reference>
<dbReference type="OrthoDB" id="433474at2759"/>
<protein>
    <recommendedName>
        <fullName evidence="2">Alpha/beta hydrolase fold-3 domain-containing protein</fullName>
    </recommendedName>
</protein>
<dbReference type="VEuPathDB" id="FungiDB:PC9H_002547"/>